<reference evidence="1" key="1">
    <citation type="submission" date="2015-11" db="EMBL/GenBank/DDBJ databases">
        <title>De novo transcriptome assembly of four potential Pierce s Disease insect vectors from Arizona vineyards.</title>
        <authorList>
            <person name="Tassone E.E."/>
        </authorList>
    </citation>
    <scope>NUCLEOTIDE SEQUENCE</scope>
</reference>
<protein>
    <submittedName>
        <fullName evidence="1">Uncharacterized protein</fullName>
    </submittedName>
</protein>
<name>A0A1B6IDM6_9HEMI</name>
<proteinExistence type="predicted"/>
<dbReference type="EMBL" id="GECU01022689">
    <property type="protein sequence ID" value="JAS85017.1"/>
    <property type="molecule type" value="Transcribed_RNA"/>
</dbReference>
<gene>
    <name evidence="1" type="ORF">g.6005</name>
</gene>
<organism evidence="1">
    <name type="scientific">Homalodisca liturata</name>
    <dbReference type="NCBI Taxonomy" id="320908"/>
    <lineage>
        <taxon>Eukaryota</taxon>
        <taxon>Metazoa</taxon>
        <taxon>Ecdysozoa</taxon>
        <taxon>Arthropoda</taxon>
        <taxon>Hexapoda</taxon>
        <taxon>Insecta</taxon>
        <taxon>Pterygota</taxon>
        <taxon>Neoptera</taxon>
        <taxon>Paraneoptera</taxon>
        <taxon>Hemiptera</taxon>
        <taxon>Auchenorrhyncha</taxon>
        <taxon>Membracoidea</taxon>
        <taxon>Cicadellidae</taxon>
        <taxon>Cicadellinae</taxon>
        <taxon>Proconiini</taxon>
        <taxon>Homalodisca</taxon>
    </lineage>
</organism>
<dbReference type="AlphaFoldDB" id="A0A1B6IDM6"/>
<sequence length="106" mass="12640">GDSMHALIERRSKNQTIYVPEQWVMLIRMAKSSGEKYIVKEVCPKDIVKCKDLVTFDNRNWQIDINGEKIKWNYIKEVDMEKDNPTTLTLKYNHTEETCFLLDLYH</sequence>
<feature type="non-terminal residue" evidence="1">
    <location>
        <position position="1"/>
    </location>
</feature>
<evidence type="ECO:0000313" key="1">
    <source>
        <dbReference type="EMBL" id="JAS85017.1"/>
    </source>
</evidence>
<accession>A0A1B6IDM6</accession>